<dbReference type="Proteomes" id="UP000013085">
    <property type="component" value="Unassembled WGS sequence"/>
</dbReference>
<gene>
    <name evidence="1" type="ORF">HMPREF1090_04333</name>
</gene>
<dbReference type="EMBL" id="AGYR01000048">
    <property type="protein sequence ID" value="ENZ10204.1"/>
    <property type="molecule type" value="Genomic_DNA"/>
</dbReference>
<dbReference type="AlphaFoldDB" id="A0A0E2H5J5"/>
<reference evidence="1 2" key="1">
    <citation type="submission" date="2013-01" db="EMBL/GenBank/DDBJ databases">
        <title>The Genome Sequence of Clostridium clostridioforme 90A8.</title>
        <authorList>
            <consortium name="The Broad Institute Genome Sequencing Platform"/>
            <person name="Earl A."/>
            <person name="Ward D."/>
            <person name="Feldgarden M."/>
            <person name="Gevers D."/>
            <person name="Courvalin P."/>
            <person name="Lambert T."/>
            <person name="Walker B."/>
            <person name="Young S.K."/>
            <person name="Zeng Q."/>
            <person name="Gargeya S."/>
            <person name="Fitzgerald M."/>
            <person name="Haas B."/>
            <person name="Abouelleil A."/>
            <person name="Alvarado L."/>
            <person name="Arachchi H.M."/>
            <person name="Berlin A.M."/>
            <person name="Chapman S.B."/>
            <person name="Dewar J."/>
            <person name="Goldberg J."/>
            <person name="Griggs A."/>
            <person name="Gujja S."/>
            <person name="Hansen M."/>
            <person name="Howarth C."/>
            <person name="Imamovic A."/>
            <person name="Larimer J."/>
            <person name="McCowan C."/>
            <person name="Murphy C."/>
            <person name="Neiman D."/>
            <person name="Pearson M."/>
            <person name="Priest M."/>
            <person name="Roberts A."/>
            <person name="Saif S."/>
            <person name="Shea T."/>
            <person name="Sisk P."/>
            <person name="Sykes S."/>
            <person name="Wortman J."/>
            <person name="Nusbaum C."/>
            <person name="Birren B."/>
        </authorList>
    </citation>
    <scope>NUCLEOTIDE SEQUENCE [LARGE SCALE GENOMIC DNA]</scope>
    <source>
        <strain evidence="1 2">90A8</strain>
    </source>
</reference>
<dbReference type="PATRIC" id="fig|999408.3.peg.4649"/>
<proteinExistence type="predicted"/>
<protein>
    <submittedName>
        <fullName evidence="1">Uncharacterized protein</fullName>
    </submittedName>
</protein>
<dbReference type="HOGENOM" id="CLU_129178_0_0_9"/>
<name>A0A0E2H5J5_9FIRM</name>
<evidence type="ECO:0000313" key="2">
    <source>
        <dbReference type="Proteomes" id="UP000013085"/>
    </source>
</evidence>
<evidence type="ECO:0000313" key="1">
    <source>
        <dbReference type="EMBL" id="ENZ10204.1"/>
    </source>
</evidence>
<organism evidence="1 2">
    <name type="scientific">[Clostridium] clostridioforme 90A8</name>
    <dbReference type="NCBI Taxonomy" id="999408"/>
    <lineage>
        <taxon>Bacteria</taxon>
        <taxon>Bacillati</taxon>
        <taxon>Bacillota</taxon>
        <taxon>Clostridia</taxon>
        <taxon>Lachnospirales</taxon>
        <taxon>Lachnospiraceae</taxon>
        <taxon>Enterocloster</taxon>
    </lineage>
</organism>
<dbReference type="RefSeq" id="WP_002594106.1">
    <property type="nucleotide sequence ID" value="NZ_KB850984.1"/>
</dbReference>
<sequence>MLKMQLQLFAESIPAAGKIKRKWMAHYIDAALPSASKADYSRLGKDLEEYIVEMNANVETKNNIWGETSVNLDSYQPQASADPYYAEIGEPLFERLQGIVDQRQTLDDLKTSVVEVHLWEPVESAEGTYVAYKEDAIIEVSSYGGDTTGYQIPFNVHHTGNRVKGKFVLATKTFTADA</sequence>
<comment type="caution">
    <text evidence="1">The sequence shown here is derived from an EMBL/GenBank/DDBJ whole genome shotgun (WGS) entry which is preliminary data.</text>
</comment>
<accession>A0A0E2H5J5</accession>